<dbReference type="RefSeq" id="WP_204665433.1">
    <property type="nucleotide sequence ID" value="NZ_JAFBDT010000048.1"/>
</dbReference>
<organism evidence="1 2">
    <name type="scientific">Fusibacter tunisiensis</name>
    <dbReference type="NCBI Taxonomy" id="1008308"/>
    <lineage>
        <taxon>Bacteria</taxon>
        <taxon>Bacillati</taxon>
        <taxon>Bacillota</taxon>
        <taxon>Clostridia</taxon>
        <taxon>Eubacteriales</taxon>
        <taxon>Eubacteriales Family XII. Incertae Sedis</taxon>
        <taxon>Fusibacter</taxon>
    </lineage>
</organism>
<accession>A0ABS2MUD6</accession>
<reference evidence="1 2" key="1">
    <citation type="submission" date="2021-01" db="EMBL/GenBank/DDBJ databases">
        <title>Genomic Encyclopedia of Type Strains, Phase IV (KMG-IV): sequencing the most valuable type-strain genomes for metagenomic binning, comparative biology and taxonomic classification.</title>
        <authorList>
            <person name="Goeker M."/>
        </authorList>
    </citation>
    <scope>NUCLEOTIDE SEQUENCE [LARGE SCALE GENOMIC DNA]</scope>
    <source>
        <strain evidence="1 2">DSM 24436</strain>
    </source>
</reference>
<gene>
    <name evidence="1" type="ORF">JOC49_002583</name>
</gene>
<dbReference type="Proteomes" id="UP000767854">
    <property type="component" value="Unassembled WGS sequence"/>
</dbReference>
<proteinExistence type="predicted"/>
<sequence length="69" mass="8102">MATYKEIQSYVKKKYDISVKTCWIADMKEHHGLEKRVAPNRISVDSKTNPCPSDKQEMISDAFKYFKMI</sequence>
<protein>
    <recommendedName>
        <fullName evidence="3">RNA methyltransferase</fullName>
    </recommendedName>
</protein>
<dbReference type="EMBL" id="JAFBDT010000048">
    <property type="protein sequence ID" value="MBM7563009.1"/>
    <property type="molecule type" value="Genomic_DNA"/>
</dbReference>
<keyword evidence="2" id="KW-1185">Reference proteome</keyword>
<evidence type="ECO:0000313" key="1">
    <source>
        <dbReference type="EMBL" id="MBM7563009.1"/>
    </source>
</evidence>
<evidence type="ECO:0008006" key="3">
    <source>
        <dbReference type="Google" id="ProtNLM"/>
    </source>
</evidence>
<evidence type="ECO:0000313" key="2">
    <source>
        <dbReference type="Proteomes" id="UP000767854"/>
    </source>
</evidence>
<name>A0ABS2MUD6_9FIRM</name>
<comment type="caution">
    <text evidence="1">The sequence shown here is derived from an EMBL/GenBank/DDBJ whole genome shotgun (WGS) entry which is preliminary data.</text>
</comment>